<evidence type="ECO:0000313" key="1">
    <source>
        <dbReference type="EMBL" id="CAB3405590.1"/>
    </source>
</evidence>
<sequence length="262" mass="29601">MEFQRGSDEPTNKWEVLAKDDAHQAWIWNMTIDTDHSFYTTSWDSTLKKWNLGEAAITEQNCINLGTAVHCVALTNRNEILATTFGKKLCIVDPRTFTISAEHNFHKRAVIGLAVHGDMIYTTGEDKLLMMVDRRMMNKIFRYHYTNHGYIPCVSYKTGQLLCATSKGYVDLHDAESLNVIHSYKVGVYTRQVMADDGAQLVLHKSQSFQFSAYNPGLHNSIINLSNVFEIEPSKFDFSPSSEILVIGNGDSSLVFYGNAIE</sequence>
<dbReference type="SMART" id="SM00320">
    <property type="entry name" value="WD40"/>
    <property type="match status" value="3"/>
</dbReference>
<protein>
    <submittedName>
        <fullName evidence="1">Uncharacterized protein</fullName>
    </submittedName>
</protein>
<dbReference type="InterPro" id="IPR015943">
    <property type="entry name" value="WD40/YVTN_repeat-like_dom_sf"/>
</dbReference>
<dbReference type="OrthoDB" id="2305498at2759"/>
<comment type="caution">
    <text evidence="1">The sequence shown here is derived from an EMBL/GenBank/DDBJ whole genome shotgun (WGS) entry which is preliminary data.</text>
</comment>
<keyword evidence="2" id="KW-1185">Reference proteome</keyword>
<reference evidence="1 2" key="1">
    <citation type="submission" date="2020-04" db="EMBL/GenBank/DDBJ databases">
        <authorList>
            <person name="Laetsch R D."/>
            <person name="Stevens L."/>
            <person name="Kumar S."/>
            <person name="Blaxter L. M."/>
        </authorList>
    </citation>
    <scope>NUCLEOTIDE SEQUENCE [LARGE SCALE GENOMIC DNA]</scope>
</reference>
<dbReference type="SUPFAM" id="SSF50978">
    <property type="entry name" value="WD40 repeat-like"/>
    <property type="match status" value="1"/>
</dbReference>
<evidence type="ECO:0000313" key="2">
    <source>
        <dbReference type="Proteomes" id="UP000494206"/>
    </source>
</evidence>
<gene>
    <name evidence="1" type="ORF">CBOVIS_LOCUS7769</name>
</gene>
<dbReference type="EMBL" id="CADEPM010000004">
    <property type="protein sequence ID" value="CAB3405590.1"/>
    <property type="molecule type" value="Genomic_DNA"/>
</dbReference>
<dbReference type="AlphaFoldDB" id="A0A8S1EZI1"/>
<proteinExistence type="predicted"/>
<dbReference type="InterPro" id="IPR001680">
    <property type="entry name" value="WD40_rpt"/>
</dbReference>
<accession>A0A8S1EZI1</accession>
<organism evidence="1 2">
    <name type="scientific">Caenorhabditis bovis</name>
    <dbReference type="NCBI Taxonomy" id="2654633"/>
    <lineage>
        <taxon>Eukaryota</taxon>
        <taxon>Metazoa</taxon>
        <taxon>Ecdysozoa</taxon>
        <taxon>Nematoda</taxon>
        <taxon>Chromadorea</taxon>
        <taxon>Rhabditida</taxon>
        <taxon>Rhabditina</taxon>
        <taxon>Rhabditomorpha</taxon>
        <taxon>Rhabditoidea</taxon>
        <taxon>Rhabditidae</taxon>
        <taxon>Peloderinae</taxon>
        <taxon>Caenorhabditis</taxon>
    </lineage>
</organism>
<dbReference type="Gene3D" id="2.130.10.10">
    <property type="entry name" value="YVTN repeat-like/Quinoprotein amine dehydrogenase"/>
    <property type="match status" value="1"/>
</dbReference>
<name>A0A8S1EZI1_9PELO</name>
<dbReference type="Proteomes" id="UP000494206">
    <property type="component" value="Unassembled WGS sequence"/>
</dbReference>
<dbReference type="InterPro" id="IPR036322">
    <property type="entry name" value="WD40_repeat_dom_sf"/>
</dbReference>